<gene>
    <name evidence="3" type="ORF">GS601_15820</name>
</gene>
<evidence type="ECO:0000313" key="4">
    <source>
        <dbReference type="Proteomes" id="UP000646053"/>
    </source>
</evidence>
<dbReference type="Pfam" id="PF13439">
    <property type="entry name" value="Glyco_transf_4"/>
    <property type="match status" value="1"/>
</dbReference>
<reference evidence="3" key="1">
    <citation type="submission" date="2019-12" db="EMBL/GenBank/DDBJ databases">
        <title>High-Quality draft genome sequences of three cyanobacteria isolated from the limestone walls of the Old Cathedral of Coimbra.</title>
        <authorList>
            <person name="Tiago I."/>
            <person name="Soares F."/>
            <person name="Portugal A."/>
        </authorList>
    </citation>
    <scope>NUCLEOTIDE SEQUENCE</scope>
    <source>
        <strain evidence="3">A</strain>
    </source>
</reference>
<name>A0A8J8CJ83_9CYAN</name>
<dbReference type="Proteomes" id="UP000646053">
    <property type="component" value="Unassembled WGS sequence"/>
</dbReference>
<feature type="domain" description="Glycosyl transferase family 1" evidence="1">
    <location>
        <begin position="220"/>
        <end position="378"/>
    </location>
</feature>
<evidence type="ECO:0000259" key="2">
    <source>
        <dbReference type="Pfam" id="PF13439"/>
    </source>
</evidence>
<dbReference type="AlphaFoldDB" id="A0A8J8CJ83"/>
<dbReference type="CDD" id="cd03825">
    <property type="entry name" value="GT4_WcaC-like"/>
    <property type="match status" value="1"/>
</dbReference>
<keyword evidence="4" id="KW-1185">Reference proteome</keyword>
<accession>A0A8J8CJ83</accession>
<dbReference type="Pfam" id="PF00534">
    <property type="entry name" value="Glycos_transf_1"/>
    <property type="match status" value="1"/>
</dbReference>
<dbReference type="PANTHER" id="PTHR12526:SF635">
    <property type="entry name" value="GLYCOSYL TRANSFERASE GROUP 1"/>
    <property type="match status" value="1"/>
</dbReference>
<dbReference type="SUPFAM" id="SSF53756">
    <property type="entry name" value="UDP-Glycosyltransferase/glycogen phosphorylase"/>
    <property type="match status" value="1"/>
</dbReference>
<protein>
    <submittedName>
        <fullName evidence="3">Glycosyltransferase</fullName>
    </submittedName>
</protein>
<dbReference type="PANTHER" id="PTHR12526">
    <property type="entry name" value="GLYCOSYLTRANSFERASE"/>
    <property type="match status" value="1"/>
</dbReference>
<dbReference type="GO" id="GO:0016757">
    <property type="term" value="F:glycosyltransferase activity"/>
    <property type="evidence" value="ECO:0007669"/>
    <property type="project" value="InterPro"/>
</dbReference>
<comment type="caution">
    <text evidence="3">The sequence shown here is derived from an EMBL/GenBank/DDBJ whole genome shotgun (WGS) entry which is preliminary data.</text>
</comment>
<dbReference type="InterPro" id="IPR028098">
    <property type="entry name" value="Glyco_trans_4-like_N"/>
</dbReference>
<feature type="domain" description="Glycosyltransferase subfamily 4-like N-terminal" evidence="2">
    <location>
        <begin position="13"/>
        <end position="209"/>
    </location>
</feature>
<evidence type="ECO:0000313" key="3">
    <source>
        <dbReference type="EMBL" id="NDJ18738.1"/>
    </source>
</evidence>
<dbReference type="Gene3D" id="3.40.50.2000">
    <property type="entry name" value="Glycogen Phosphorylase B"/>
    <property type="match status" value="2"/>
</dbReference>
<dbReference type="InterPro" id="IPR001296">
    <property type="entry name" value="Glyco_trans_1"/>
</dbReference>
<proteinExistence type="predicted"/>
<organism evidence="3 4">
    <name type="scientific">Myxacorys almedinensis A</name>
    <dbReference type="NCBI Taxonomy" id="2690445"/>
    <lineage>
        <taxon>Bacteria</taxon>
        <taxon>Bacillati</taxon>
        <taxon>Cyanobacteriota</taxon>
        <taxon>Cyanophyceae</taxon>
        <taxon>Leptolyngbyales</taxon>
        <taxon>Leptolyngbyaceae</taxon>
        <taxon>Myxacorys</taxon>
        <taxon>Myxacorys almedinensis</taxon>
    </lineage>
</organism>
<sequence length="406" mass="45931">MRVLHINQSDHFGGAAIAGHNLHQGLLKRGVESHLLVGRAETPNERVAQIAKASQNEKRLSLLTQRLGFNHIHLLSTAQLKYHSFYRSADLLNFHNLHTGYFNYLAIAELVQTKPAVVTMHDMWWLTGHCAFSYGCDRWKIGCGNCPDLSIFPPVRRDSTHWEWKLKDWVYDRAKLTFIAPSRWLVDLTNQRFLNRFPVYYIPNGIDIETYQPIEMAKCRDHLNIPQHKKVLLFVAHNLQERRKGGDLVLAALQRLPASLKAEIVMLTLGEGDPTLAEKVGIQAMNLGYVRDDALKAIAYSASDLLVFPTRADNLPLVLQESLACGTPMVSCDVGGVSDLIRPGITGYLAKSEDIDDLSNGIKTLLDDEALRQKMRESCRAIALEEYSLHLQAQRYADLYHQILQN</sequence>
<evidence type="ECO:0000259" key="1">
    <source>
        <dbReference type="Pfam" id="PF00534"/>
    </source>
</evidence>
<dbReference type="EMBL" id="WVIE01000019">
    <property type="protein sequence ID" value="NDJ18738.1"/>
    <property type="molecule type" value="Genomic_DNA"/>
</dbReference>